<dbReference type="EMBL" id="JAUCMV010000005">
    <property type="protein sequence ID" value="KAK0397914.1"/>
    <property type="molecule type" value="Genomic_DNA"/>
</dbReference>
<evidence type="ECO:0000256" key="2">
    <source>
        <dbReference type="SAM" id="Phobius"/>
    </source>
</evidence>
<organism evidence="3 4">
    <name type="scientific">Steinernema hermaphroditum</name>
    <dbReference type="NCBI Taxonomy" id="289476"/>
    <lineage>
        <taxon>Eukaryota</taxon>
        <taxon>Metazoa</taxon>
        <taxon>Ecdysozoa</taxon>
        <taxon>Nematoda</taxon>
        <taxon>Chromadorea</taxon>
        <taxon>Rhabditida</taxon>
        <taxon>Tylenchina</taxon>
        <taxon>Panagrolaimomorpha</taxon>
        <taxon>Strongyloidoidea</taxon>
        <taxon>Steinernematidae</taxon>
        <taxon>Steinernema</taxon>
    </lineage>
</organism>
<accession>A0AA39H4G3</accession>
<keyword evidence="4" id="KW-1185">Reference proteome</keyword>
<evidence type="ECO:0000313" key="3">
    <source>
        <dbReference type="EMBL" id="KAK0397914.1"/>
    </source>
</evidence>
<keyword evidence="2" id="KW-0472">Membrane</keyword>
<feature type="region of interest" description="Disordered" evidence="1">
    <location>
        <begin position="404"/>
        <end position="475"/>
    </location>
</feature>
<dbReference type="AlphaFoldDB" id="A0AA39H4G3"/>
<dbReference type="Proteomes" id="UP001175271">
    <property type="component" value="Unassembled WGS sequence"/>
</dbReference>
<feature type="region of interest" description="Disordered" evidence="1">
    <location>
        <begin position="60"/>
        <end position="81"/>
    </location>
</feature>
<feature type="transmembrane region" description="Helical" evidence="2">
    <location>
        <begin position="370"/>
        <end position="394"/>
    </location>
</feature>
<gene>
    <name evidence="3" type="ORF">QR680_002333</name>
</gene>
<proteinExistence type="predicted"/>
<evidence type="ECO:0000256" key="1">
    <source>
        <dbReference type="SAM" id="MobiDB-lite"/>
    </source>
</evidence>
<name>A0AA39H4G3_9BILA</name>
<keyword evidence="2" id="KW-0812">Transmembrane</keyword>
<comment type="caution">
    <text evidence="3">The sequence shown here is derived from an EMBL/GenBank/DDBJ whole genome shotgun (WGS) entry which is preliminary data.</text>
</comment>
<feature type="compositionally biased region" description="Low complexity" evidence="1">
    <location>
        <begin position="72"/>
        <end position="81"/>
    </location>
</feature>
<protein>
    <submittedName>
        <fullName evidence="3">Uncharacterized protein</fullName>
    </submittedName>
</protein>
<reference evidence="3" key="1">
    <citation type="submission" date="2023-06" db="EMBL/GenBank/DDBJ databases">
        <title>Genomic analysis of the entomopathogenic nematode Steinernema hermaphroditum.</title>
        <authorList>
            <person name="Schwarz E.M."/>
            <person name="Heppert J.K."/>
            <person name="Baniya A."/>
            <person name="Schwartz H.T."/>
            <person name="Tan C.-H."/>
            <person name="Antoshechkin I."/>
            <person name="Sternberg P.W."/>
            <person name="Goodrich-Blair H."/>
            <person name="Dillman A.R."/>
        </authorList>
    </citation>
    <scope>NUCLEOTIDE SEQUENCE</scope>
    <source>
        <strain evidence="3">PS9179</strain>
        <tissue evidence="3">Whole animal</tissue>
    </source>
</reference>
<sequence>MSEICLHMVNCPPSYNAFVRRDLYKRLEILIAFLMLRKNLLFFLLVATVQAQINPSQKEYGSLSYNQGSPSQGAQNWQNNNNQGQSPLLFNGYRNPHQNNAGNTTLSPLVSAANSQNQSTVLINMKLQGFKGHPYLMSNDRACACVPGVGPCDQLDPAPRCKFGFMIVIASPEDSVKYNVTHFFHMDGQGNLNVSNDGSSFTAQRTFELKSKPTAIDLFVHNFGAVLDATNNGLIRQNELFHVDTFAVPLNDKLPSVGGYASNPFDNNYSLRGMLFGNELQLSFSIACKGDLIGANCDLRCNVSSSNSAICRNRQGFYSVCTMQNGQATNCQNCPYGYAQQLGQYLCLDINGTAQPYDGSGLVAASFETWTIILAIVAALLLLALIFTIIWACVAARRRPVQPDPGYTNYRSGMRSHEGQAERPLLQTPNDGNGVPTGRPPVAPMRMNPPSLTAQPQKSALRKGNYAPTAHYGGDSVNETLNSSFASSVPIPPSRSADV</sequence>
<keyword evidence="2" id="KW-1133">Transmembrane helix</keyword>
<evidence type="ECO:0000313" key="4">
    <source>
        <dbReference type="Proteomes" id="UP001175271"/>
    </source>
</evidence>
<feature type="compositionally biased region" description="Polar residues" evidence="1">
    <location>
        <begin position="60"/>
        <end position="71"/>
    </location>
</feature>